<evidence type="ECO:0000256" key="1">
    <source>
        <dbReference type="ARBA" id="ARBA00004496"/>
    </source>
</evidence>
<evidence type="ECO:0000256" key="5">
    <source>
        <dbReference type="ARBA" id="ARBA00022491"/>
    </source>
</evidence>
<dbReference type="SUPFAM" id="SSF47979">
    <property type="entry name" value="Iron-dependent repressor protein, dimerization domain"/>
    <property type="match status" value="1"/>
</dbReference>
<evidence type="ECO:0000256" key="8">
    <source>
        <dbReference type="ARBA" id="ARBA00023159"/>
    </source>
</evidence>
<comment type="subunit">
    <text evidence="3">Homodimer.</text>
</comment>
<evidence type="ECO:0000259" key="12">
    <source>
        <dbReference type="PROSITE" id="PS50944"/>
    </source>
</evidence>
<dbReference type="InterPro" id="IPR022689">
    <property type="entry name" value="Iron_dep_repressor"/>
</dbReference>
<dbReference type="RefSeq" id="WP_133363758.1">
    <property type="nucleotide sequence ID" value="NZ_CP037940.1"/>
</dbReference>
<evidence type="ECO:0000256" key="7">
    <source>
        <dbReference type="ARBA" id="ARBA00023125"/>
    </source>
</evidence>
<dbReference type="OrthoDB" id="9791355at2"/>
<dbReference type="PANTHER" id="PTHR33238:SF11">
    <property type="entry name" value="TRANSCRIPTIONAL REGULATOR MNTR"/>
    <property type="match status" value="1"/>
</dbReference>
<evidence type="ECO:0000313" key="13">
    <source>
        <dbReference type="EMBL" id="QBO36681.1"/>
    </source>
</evidence>
<keyword evidence="14" id="KW-1185">Reference proteome</keyword>
<feature type="domain" description="HTH dtxR-type" evidence="12">
    <location>
        <begin position="1"/>
        <end position="64"/>
    </location>
</feature>
<name>A0A4P6YV98_9LACO</name>
<evidence type="ECO:0000256" key="3">
    <source>
        <dbReference type="ARBA" id="ARBA00011738"/>
    </source>
</evidence>
<dbReference type="Gene3D" id="1.10.10.10">
    <property type="entry name" value="Winged helix-like DNA-binding domain superfamily/Winged helix DNA-binding domain"/>
    <property type="match status" value="1"/>
</dbReference>
<dbReference type="GO" id="GO:0046983">
    <property type="term" value="F:protein dimerization activity"/>
    <property type="evidence" value="ECO:0007669"/>
    <property type="project" value="InterPro"/>
</dbReference>
<evidence type="ECO:0000256" key="11">
    <source>
        <dbReference type="ARBA" id="ARBA00032593"/>
    </source>
</evidence>
<proteinExistence type="inferred from homology"/>
<dbReference type="InterPro" id="IPR036388">
    <property type="entry name" value="WH-like_DNA-bd_sf"/>
</dbReference>
<evidence type="ECO:0000256" key="2">
    <source>
        <dbReference type="ARBA" id="ARBA00007871"/>
    </source>
</evidence>
<gene>
    <name evidence="13" type="ORF">EQG49_09520</name>
</gene>
<dbReference type="PROSITE" id="PS50944">
    <property type="entry name" value="HTH_DTXR"/>
    <property type="match status" value="1"/>
</dbReference>
<evidence type="ECO:0000313" key="14">
    <source>
        <dbReference type="Proteomes" id="UP000292886"/>
    </source>
</evidence>
<dbReference type="GO" id="GO:0003677">
    <property type="term" value="F:DNA binding"/>
    <property type="evidence" value="ECO:0007669"/>
    <property type="project" value="UniProtKB-KW"/>
</dbReference>
<keyword evidence="10" id="KW-0464">Manganese</keyword>
<keyword evidence="8" id="KW-0010">Activator</keyword>
<dbReference type="InterPro" id="IPR036390">
    <property type="entry name" value="WH_DNA-bd_sf"/>
</dbReference>
<evidence type="ECO:0000256" key="10">
    <source>
        <dbReference type="ARBA" id="ARBA00023211"/>
    </source>
</evidence>
<keyword evidence="6" id="KW-0805">Transcription regulation</keyword>
<dbReference type="Gene3D" id="2.30.30.90">
    <property type="match status" value="1"/>
</dbReference>
<dbReference type="SMART" id="SM00529">
    <property type="entry name" value="HTH_DTXR"/>
    <property type="match status" value="1"/>
</dbReference>
<comment type="subcellular location">
    <subcellularLocation>
        <location evidence="1">Cytoplasm</location>
    </subcellularLocation>
</comment>
<dbReference type="EMBL" id="CP037940">
    <property type="protein sequence ID" value="QBO36681.1"/>
    <property type="molecule type" value="Genomic_DNA"/>
</dbReference>
<dbReference type="PANTHER" id="PTHR33238">
    <property type="entry name" value="IRON (METAL) DEPENDENT REPRESSOR, DTXR FAMILY"/>
    <property type="match status" value="1"/>
</dbReference>
<reference evidence="14" key="1">
    <citation type="submission" date="2019-03" db="EMBL/GenBank/DDBJ databases">
        <title>Weissella sp. 26KH-42 Genome sequencing.</title>
        <authorList>
            <person name="Heo J."/>
            <person name="Kim S.-J."/>
            <person name="Kim J.-S."/>
            <person name="Hong S.-B."/>
            <person name="Kwon S.-W."/>
        </authorList>
    </citation>
    <scope>NUCLEOTIDE SEQUENCE [LARGE SCALE GENOMIC DNA]</scope>
    <source>
        <strain evidence="14">26KH-42</strain>
    </source>
</reference>
<dbReference type="KEGG" id="wei:EQG49_09520"/>
<organism evidence="13 14">
    <name type="scientific">Periweissella cryptocerci</name>
    <dbReference type="NCBI Taxonomy" id="2506420"/>
    <lineage>
        <taxon>Bacteria</taxon>
        <taxon>Bacillati</taxon>
        <taxon>Bacillota</taxon>
        <taxon>Bacilli</taxon>
        <taxon>Lactobacillales</taxon>
        <taxon>Lactobacillaceae</taxon>
        <taxon>Periweissella</taxon>
    </lineage>
</organism>
<keyword evidence="4" id="KW-0963">Cytoplasm</keyword>
<keyword evidence="5" id="KW-0678">Repressor</keyword>
<dbReference type="InterPro" id="IPR038157">
    <property type="entry name" value="FeoA_core_dom"/>
</dbReference>
<accession>A0A4P6YV98</accession>
<keyword evidence="9" id="KW-0804">Transcription</keyword>
<protein>
    <recommendedName>
        <fullName evidence="11">Manganese transport regulator</fullName>
    </recommendedName>
</protein>
<comment type="similarity">
    <text evidence="2">Belongs to the DtxR/MntR family.</text>
</comment>
<dbReference type="Proteomes" id="UP000292886">
    <property type="component" value="Chromosome"/>
</dbReference>
<sequence length="217" mass="24323">MPESMSKTQYLQTILELGGSNEKISNKAIAEHLKVTPSSVSDMLAKLQESGDVEVQPYYGVTLTASGRKTALKLIRSHRLFEVFLHDKLGLSLAESHMNADNLDHDADEKMINSLDTFLGTPRYCPHGLLIPDEHYNYKPTILQTLAATKDGAVITINSYSEDFELLEYIEMIHLDIAQTWLVKGRLPFDGPIILINQDDQTEVQVSLKSANFIFVN</sequence>
<dbReference type="GO" id="GO:0005737">
    <property type="term" value="C:cytoplasm"/>
    <property type="evidence" value="ECO:0007669"/>
    <property type="project" value="UniProtKB-SubCell"/>
</dbReference>
<dbReference type="Pfam" id="PF02742">
    <property type="entry name" value="Fe_dep_repr_C"/>
    <property type="match status" value="1"/>
</dbReference>
<dbReference type="SUPFAM" id="SSF46785">
    <property type="entry name" value="Winged helix' DNA-binding domain"/>
    <property type="match status" value="1"/>
</dbReference>
<dbReference type="GO" id="GO:0003700">
    <property type="term" value="F:DNA-binding transcription factor activity"/>
    <property type="evidence" value="ECO:0007669"/>
    <property type="project" value="InterPro"/>
</dbReference>
<dbReference type="AlphaFoldDB" id="A0A4P6YV98"/>
<dbReference type="Pfam" id="PF01325">
    <property type="entry name" value="Fe_dep_repress"/>
    <property type="match status" value="1"/>
</dbReference>
<evidence type="ECO:0000256" key="4">
    <source>
        <dbReference type="ARBA" id="ARBA00022490"/>
    </source>
</evidence>
<dbReference type="InterPro" id="IPR001367">
    <property type="entry name" value="Fe_dep_repressor"/>
</dbReference>
<evidence type="ECO:0000256" key="6">
    <source>
        <dbReference type="ARBA" id="ARBA00023015"/>
    </source>
</evidence>
<dbReference type="GO" id="GO:0046914">
    <property type="term" value="F:transition metal ion binding"/>
    <property type="evidence" value="ECO:0007669"/>
    <property type="project" value="InterPro"/>
</dbReference>
<keyword evidence="7" id="KW-0238">DNA-binding</keyword>
<dbReference type="InterPro" id="IPR022687">
    <property type="entry name" value="HTH_DTXR"/>
</dbReference>
<dbReference type="InterPro" id="IPR036421">
    <property type="entry name" value="Fe_dep_repressor_sf"/>
</dbReference>
<dbReference type="InterPro" id="IPR050536">
    <property type="entry name" value="DtxR_MntR_Metal-Reg"/>
</dbReference>
<evidence type="ECO:0000256" key="9">
    <source>
        <dbReference type="ARBA" id="ARBA00023163"/>
    </source>
</evidence>